<dbReference type="SUPFAM" id="SSF51246">
    <property type="entry name" value="Rudiment single hybrid motif"/>
    <property type="match status" value="1"/>
</dbReference>
<dbReference type="InterPro" id="IPR011761">
    <property type="entry name" value="ATP-grasp"/>
</dbReference>
<reference evidence="9 10" key="1">
    <citation type="submission" date="2018-10" db="EMBL/GenBank/DDBJ databases">
        <title>Isolation from soil.</title>
        <authorList>
            <person name="Hu J."/>
        </authorList>
    </citation>
    <scope>NUCLEOTIDE SEQUENCE [LARGE SCALE GENOMIC DNA]</scope>
    <source>
        <strain evidence="9 10">NEAU-Ht49</strain>
    </source>
</reference>
<evidence type="ECO:0000313" key="9">
    <source>
        <dbReference type="EMBL" id="RMI43167.1"/>
    </source>
</evidence>
<comment type="caution">
    <text evidence="9">The sequence shown here is derived from an EMBL/GenBank/DDBJ whole genome shotgun (WGS) entry which is preliminary data.</text>
</comment>
<dbReference type="GO" id="GO:0004075">
    <property type="term" value="F:biotin carboxylase activity"/>
    <property type="evidence" value="ECO:0007669"/>
    <property type="project" value="UniProtKB-EC"/>
</dbReference>
<keyword evidence="3 6" id="KW-0547">Nucleotide-binding</keyword>
<dbReference type="EMBL" id="RFFG01000027">
    <property type="protein sequence ID" value="RMI43167.1"/>
    <property type="molecule type" value="Genomic_DNA"/>
</dbReference>
<dbReference type="Pfam" id="PF00289">
    <property type="entry name" value="Biotin_carb_N"/>
    <property type="match status" value="1"/>
</dbReference>
<dbReference type="Proteomes" id="UP000282674">
    <property type="component" value="Unassembled WGS sequence"/>
</dbReference>
<evidence type="ECO:0000313" key="10">
    <source>
        <dbReference type="Proteomes" id="UP000282674"/>
    </source>
</evidence>
<evidence type="ECO:0000256" key="1">
    <source>
        <dbReference type="ARBA" id="ARBA00013263"/>
    </source>
</evidence>
<protein>
    <recommendedName>
        <fullName evidence="1">biotin carboxylase</fullName>
        <ecNumber evidence="1">6.3.4.14</ecNumber>
    </recommendedName>
</protein>
<evidence type="ECO:0000256" key="2">
    <source>
        <dbReference type="ARBA" id="ARBA00022598"/>
    </source>
</evidence>
<evidence type="ECO:0000259" key="7">
    <source>
        <dbReference type="PROSITE" id="PS50975"/>
    </source>
</evidence>
<keyword evidence="2" id="KW-0436">Ligase</keyword>
<dbReference type="InterPro" id="IPR016185">
    <property type="entry name" value="PreATP-grasp_dom_sf"/>
</dbReference>
<dbReference type="InterPro" id="IPR011764">
    <property type="entry name" value="Biotin_carboxylation_dom"/>
</dbReference>
<accession>A0A3M2M0R0</accession>
<dbReference type="InterPro" id="IPR050856">
    <property type="entry name" value="Biotin_carboxylase_complex"/>
</dbReference>
<name>A0A3M2M0R0_9ACTN</name>
<dbReference type="InterPro" id="IPR005481">
    <property type="entry name" value="BC-like_N"/>
</dbReference>
<dbReference type="SUPFAM" id="SSF52440">
    <property type="entry name" value="PreATP-grasp domain"/>
    <property type="match status" value="1"/>
</dbReference>
<evidence type="ECO:0000256" key="6">
    <source>
        <dbReference type="PROSITE-ProRule" id="PRU00409"/>
    </source>
</evidence>
<evidence type="ECO:0000256" key="5">
    <source>
        <dbReference type="ARBA" id="ARBA00023267"/>
    </source>
</evidence>
<dbReference type="InterPro" id="IPR011054">
    <property type="entry name" value="Rudment_hybrid_motif"/>
</dbReference>
<feature type="domain" description="Biotin carboxylation" evidence="8">
    <location>
        <begin position="1"/>
        <end position="448"/>
    </location>
</feature>
<dbReference type="SMART" id="SM00878">
    <property type="entry name" value="Biotin_carb_C"/>
    <property type="match status" value="1"/>
</dbReference>
<evidence type="ECO:0000259" key="8">
    <source>
        <dbReference type="PROSITE" id="PS50979"/>
    </source>
</evidence>
<evidence type="ECO:0000256" key="3">
    <source>
        <dbReference type="ARBA" id="ARBA00022741"/>
    </source>
</evidence>
<gene>
    <name evidence="9" type="ORF">EBO15_17175</name>
</gene>
<dbReference type="SUPFAM" id="SSF56059">
    <property type="entry name" value="Glutathione synthetase ATP-binding domain-like"/>
    <property type="match status" value="1"/>
</dbReference>
<evidence type="ECO:0000256" key="4">
    <source>
        <dbReference type="ARBA" id="ARBA00022840"/>
    </source>
</evidence>
<dbReference type="PANTHER" id="PTHR18866">
    <property type="entry name" value="CARBOXYLASE:PYRUVATE/ACETYL-COA/PROPIONYL-COA CARBOXYLASE"/>
    <property type="match status" value="1"/>
</dbReference>
<dbReference type="PANTHER" id="PTHR18866:SF33">
    <property type="entry name" value="METHYLCROTONOYL-COA CARBOXYLASE SUBUNIT ALPHA, MITOCHONDRIAL-RELATED"/>
    <property type="match status" value="1"/>
</dbReference>
<dbReference type="PROSITE" id="PS50975">
    <property type="entry name" value="ATP_GRASP"/>
    <property type="match status" value="1"/>
</dbReference>
<keyword evidence="5" id="KW-0092">Biotin</keyword>
<dbReference type="PROSITE" id="PS50979">
    <property type="entry name" value="BC"/>
    <property type="match status" value="1"/>
</dbReference>
<sequence length="451" mass="48430">MFDKILVANRGEIALRVVRTCRELGIRTVVVHSSDDRESAAVTAADEAIHIGPAAARRSYLNMAAVLEAGVRAGADAVHPGYGFLSEDPDFAEAAEEAGMTFIGPPPGVLERLGRKSEARSLMADAGLPVLPGGIGSQDTLEAARRAAADAGFPLIVKAVAGGGGRGTRVVHHPGDLAAAYAATRRDARALFGDDRVYVERYVTGARHVEVQVLCDRYRNALHLGERDCSVQRRNQKLIEETPAPRLPGELLDAMRGSAVRGALAADYVGAGTFEFLVDRHGEFHFMEVNSRLQVEHPVTEMATGLDLVREQIRIAAGEPLGLRQQDVRPRGVAIECRINAEDPERDFAPSPGLLTEFRPPGGPFVRVDTHATAGMGISPAYDSLVAKVIVWAPDRSGAIARMRRALAELRVGGPSIRTTSDFLVRVLEHPSFVAAEHDTSIVAEMRRAGS</sequence>
<dbReference type="OrthoDB" id="5166719at2"/>
<dbReference type="FunFam" id="3.40.50.20:FF:000010">
    <property type="entry name" value="Propionyl-CoA carboxylase subunit alpha"/>
    <property type="match status" value="1"/>
</dbReference>
<dbReference type="RefSeq" id="WP_122195398.1">
    <property type="nucleotide sequence ID" value="NZ_JBHSKC010000013.1"/>
</dbReference>
<keyword evidence="10" id="KW-1185">Reference proteome</keyword>
<dbReference type="GO" id="GO:0005524">
    <property type="term" value="F:ATP binding"/>
    <property type="evidence" value="ECO:0007669"/>
    <property type="project" value="UniProtKB-UniRule"/>
</dbReference>
<keyword evidence="4 6" id="KW-0067">ATP-binding</keyword>
<dbReference type="EC" id="6.3.4.14" evidence="1"/>
<feature type="domain" description="ATP-grasp" evidence="7">
    <location>
        <begin position="120"/>
        <end position="317"/>
    </location>
</feature>
<dbReference type="Pfam" id="PF02786">
    <property type="entry name" value="CPSase_L_D2"/>
    <property type="match status" value="1"/>
</dbReference>
<proteinExistence type="predicted"/>
<dbReference type="AlphaFoldDB" id="A0A3M2M0R0"/>
<organism evidence="9 10">
    <name type="scientific">Actinomadura harenae</name>
    <dbReference type="NCBI Taxonomy" id="2483351"/>
    <lineage>
        <taxon>Bacteria</taxon>
        <taxon>Bacillati</taxon>
        <taxon>Actinomycetota</taxon>
        <taxon>Actinomycetes</taxon>
        <taxon>Streptosporangiales</taxon>
        <taxon>Thermomonosporaceae</taxon>
        <taxon>Actinomadura</taxon>
    </lineage>
</organism>
<dbReference type="Pfam" id="PF02785">
    <property type="entry name" value="Biotin_carb_C"/>
    <property type="match status" value="1"/>
</dbReference>
<dbReference type="InterPro" id="IPR005479">
    <property type="entry name" value="CPAse_ATP-bd"/>
</dbReference>
<dbReference type="Gene3D" id="3.30.470.20">
    <property type="entry name" value="ATP-grasp fold, B domain"/>
    <property type="match status" value="1"/>
</dbReference>
<dbReference type="InterPro" id="IPR005482">
    <property type="entry name" value="Biotin_COase_C"/>
</dbReference>
<dbReference type="GO" id="GO:0046872">
    <property type="term" value="F:metal ion binding"/>
    <property type="evidence" value="ECO:0007669"/>
    <property type="project" value="InterPro"/>
</dbReference>